<keyword evidence="3" id="KW-1185">Reference proteome</keyword>
<dbReference type="EMBL" id="JBBLXS010000127">
    <property type="protein sequence ID" value="MEK0185530.1"/>
    <property type="molecule type" value="Genomic_DNA"/>
</dbReference>
<accession>A0ABU8YM89</accession>
<comment type="caution">
    <text evidence="2">The sequence shown here is derived from an EMBL/GenBank/DDBJ whole genome shotgun (WGS) entry which is preliminary data.</text>
</comment>
<name>A0ABU8YM89_9CYAN</name>
<evidence type="ECO:0000313" key="3">
    <source>
        <dbReference type="Proteomes" id="UP001384579"/>
    </source>
</evidence>
<evidence type="ECO:0008006" key="4">
    <source>
        <dbReference type="Google" id="ProtNLM"/>
    </source>
</evidence>
<reference evidence="2 3" key="1">
    <citation type="journal article" date="2020" name="Harmful Algae">
        <title>Molecular and morphological characterization of a novel dihydroanatoxin-a producing Microcoleus species (cyanobacteria) from the Russian River, California, USA.</title>
        <authorList>
            <person name="Conklin K.Y."/>
            <person name="Stancheva R."/>
            <person name="Otten T.G."/>
            <person name="Fadness R."/>
            <person name="Boyer G.L."/>
            <person name="Read B."/>
            <person name="Zhang X."/>
            <person name="Sheath R.G."/>
        </authorList>
    </citation>
    <scope>NUCLEOTIDE SEQUENCE [LARGE SCALE GENOMIC DNA]</scope>
    <source>
        <strain evidence="2 3">PTRS2</strain>
    </source>
</reference>
<protein>
    <recommendedName>
        <fullName evidence="4">DUF2281 domain-containing protein</fullName>
    </recommendedName>
</protein>
<evidence type="ECO:0000313" key="2">
    <source>
        <dbReference type="EMBL" id="MEK0185530.1"/>
    </source>
</evidence>
<dbReference type="Proteomes" id="UP001384579">
    <property type="component" value="Unassembled WGS sequence"/>
</dbReference>
<feature type="region of interest" description="Disordered" evidence="1">
    <location>
        <begin position="41"/>
        <end position="60"/>
    </location>
</feature>
<dbReference type="RefSeq" id="WP_340524274.1">
    <property type="nucleotide sequence ID" value="NZ_JBBLXS010000127.1"/>
</dbReference>
<evidence type="ECO:0000256" key="1">
    <source>
        <dbReference type="SAM" id="MobiDB-lite"/>
    </source>
</evidence>
<gene>
    <name evidence="2" type="ORF">WMG39_11830</name>
</gene>
<sequence>MAETINFEQAVLENLRQLPTEKQEEVLDFVQFLVQKALHKKQLPRESSESNSSSTTQPPLKLSLREIARLPIAERHKILAPYITATAEDFLIYPELTEFSVLDGEDWETEYDY</sequence>
<organism evidence="2 3">
    <name type="scientific">Microcoleus anatoxicus PTRS2</name>
    <dbReference type="NCBI Taxonomy" id="2705321"/>
    <lineage>
        <taxon>Bacteria</taxon>
        <taxon>Bacillati</taxon>
        <taxon>Cyanobacteriota</taxon>
        <taxon>Cyanophyceae</taxon>
        <taxon>Oscillatoriophycideae</taxon>
        <taxon>Oscillatoriales</taxon>
        <taxon>Microcoleaceae</taxon>
        <taxon>Microcoleus</taxon>
        <taxon>Microcoleus anatoxicus</taxon>
    </lineage>
</organism>
<proteinExistence type="predicted"/>